<dbReference type="CDD" id="cd02038">
    <property type="entry name" value="FlhG-like"/>
    <property type="match status" value="1"/>
</dbReference>
<dbReference type="InterPro" id="IPR027417">
    <property type="entry name" value="P-loop_NTPase"/>
</dbReference>
<dbReference type="GO" id="GO:0005829">
    <property type="term" value="C:cytosol"/>
    <property type="evidence" value="ECO:0007669"/>
    <property type="project" value="TreeGrafter"/>
</dbReference>
<dbReference type="SUPFAM" id="SSF52540">
    <property type="entry name" value="P-loop containing nucleoside triphosphate hydrolases"/>
    <property type="match status" value="1"/>
</dbReference>
<evidence type="ECO:0000313" key="3">
    <source>
        <dbReference type="EMBL" id="PLT31565.1"/>
    </source>
</evidence>
<dbReference type="InterPro" id="IPR033756">
    <property type="entry name" value="YlxH/NBP35"/>
</dbReference>
<dbReference type="AlphaFoldDB" id="A0A2N5MB80"/>
<evidence type="ECO:0000313" key="4">
    <source>
        <dbReference type="Proteomes" id="UP000234748"/>
    </source>
</evidence>
<dbReference type="Proteomes" id="UP000234748">
    <property type="component" value="Unassembled WGS sequence"/>
</dbReference>
<organism evidence="3 4">
    <name type="scientific">Peribacillus deserti</name>
    <dbReference type="NCBI Taxonomy" id="673318"/>
    <lineage>
        <taxon>Bacteria</taxon>
        <taxon>Bacillati</taxon>
        <taxon>Bacillota</taxon>
        <taxon>Bacilli</taxon>
        <taxon>Bacillales</taxon>
        <taxon>Bacillaceae</taxon>
        <taxon>Peribacillus</taxon>
    </lineage>
</organism>
<name>A0A2N5MB80_9BACI</name>
<dbReference type="InterPro" id="IPR050625">
    <property type="entry name" value="ParA/MinD_ATPase"/>
</dbReference>
<reference evidence="3 4" key="1">
    <citation type="submission" date="2017-11" db="EMBL/GenBank/DDBJ databases">
        <title>Comparitive Functional Genomics of Dry Heat Resistant strains isolated from the Viking Spacecraft.</title>
        <authorList>
            <person name="Seuylemezian A."/>
            <person name="Cooper K."/>
            <person name="Vaishampayan P."/>
        </authorList>
    </citation>
    <scope>NUCLEOTIDE SEQUENCE [LARGE SCALE GENOMIC DNA]</scope>
    <source>
        <strain evidence="3 4">V1-29</strain>
    </source>
</reference>
<keyword evidence="2" id="KW-0067">ATP-binding</keyword>
<sequence>MKDQAEVLRHRLDKLRTKKHTKAISVISGKGGVGKSNFSLNFAIALSQKGKSVLVFDMDIGMGNIDILMGSTSSKNIVHFFEGSLPLEEVISKGPADISYIAGGTGLPTIFQMAPEMVDQFFKEFERIMEDYDYIIFDMGAGISEDTVPFLLAGDEIFVITTPEPTSVTDAYAAIKYLALQQQSIPFFLICNKAGDEKEGKLTLNRLQNVVRQFLKLEMNVLGVLPDDKIVSKSVIRQTPFIINSPSSKISTALNILISSYLSNEYPEVPLESIKGFVSRLRQFVFGRKESPWKQ</sequence>
<dbReference type="Pfam" id="PF10609">
    <property type="entry name" value="ParA"/>
    <property type="match status" value="1"/>
</dbReference>
<dbReference type="PIRSF" id="PIRSF003092">
    <property type="entry name" value="MinD"/>
    <property type="match status" value="1"/>
</dbReference>
<dbReference type="Gene3D" id="3.40.50.300">
    <property type="entry name" value="P-loop containing nucleotide triphosphate hydrolases"/>
    <property type="match status" value="1"/>
</dbReference>
<evidence type="ECO:0000256" key="1">
    <source>
        <dbReference type="ARBA" id="ARBA00022741"/>
    </source>
</evidence>
<dbReference type="GO" id="GO:0009898">
    <property type="term" value="C:cytoplasmic side of plasma membrane"/>
    <property type="evidence" value="ECO:0007669"/>
    <property type="project" value="TreeGrafter"/>
</dbReference>
<proteinExistence type="predicted"/>
<dbReference type="OrthoDB" id="9816297at2"/>
<gene>
    <name evidence="3" type="ORF">CUU66_01530</name>
</gene>
<keyword evidence="4" id="KW-1185">Reference proteome</keyword>
<comment type="caution">
    <text evidence="3">The sequence shown here is derived from an EMBL/GenBank/DDBJ whole genome shotgun (WGS) entry which is preliminary data.</text>
</comment>
<dbReference type="EMBL" id="PGUY01000003">
    <property type="protein sequence ID" value="PLT31565.1"/>
    <property type="molecule type" value="Genomic_DNA"/>
</dbReference>
<dbReference type="PANTHER" id="PTHR43384">
    <property type="entry name" value="SEPTUM SITE-DETERMINING PROTEIN MIND HOMOLOG, CHLOROPLASTIC-RELATED"/>
    <property type="match status" value="1"/>
</dbReference>
<keyword evidence="1" id="KW-0547">Nucleotide-binding</keyword>
<accession>A0A2N5MB80</accession>
<protein>
    <submittedName>
        <fullName evidence="3">Cobyrinic acid a,c-diamide synthase</fullName>
    </submittedName>
</protein>
<evidence type="ECO:0000256" key="2">
    <source>
        <dbReference type="ARBA" id="ARBA00022840"/>
    </source>
</evidence>
<dbReference type="PANTHER" id="PTHR43384:SF4">
    <property type="entry name" value="CELLULOSE BIOSYNTHESIS PROTEIN BCSQ-RELATED"/>
    <property type="match status" value="1"/>
</dbReference>
<dbReference type="GO" id="GO:0016887">
    <property type="term" value="F:ATP hydrolysis activity"/>
    <property type="evidence" value="ECO:0007669"/>
    <property type="project" value="TreeGrafter"/>
</dbReference>
<dbReference type="InterPro" id="IPR025501">
    <property type="entry name" value="MinD_FleN"/>
</dbReference>
<dbReference type="GO" id="GO:0051782">
    <property type="term" value="P:negative regulation of cell division"/>
    <property type="evidence" value="ECO:0007669"/>
    <property type="project" value="TreeGrafter"/>
</dbReference>
<dbReference type="InterPro" id="IPR033875">
    <property type="entry name" value="FlhG"/>
</dbReference>
<dbReference type="GO" id="GO:0005524">
    <property type="term" value="F:ATP binding"/>
    <property type="evidence" value="ECO:0007669"/>
    <property type="project" value="UniProtKB-KW"/>
</dbReference>
<dbReference type="RefSeq" id="WP_101639924.1">
    <property type="nucleotide sequence ID" value="NZ_PGUY01000003.1"/>
</dbReference>